<dbReference type="AlphaFoldDB" id="S5V2N9"/>
<keyword evidence="2" id="KW-1185">Reference proteome</keyword>
<dbReference type="STRING" id="1214242.B446_13280"/>
<dbReference type="Proteomes" id="UP000015423">
    <property type="component" value="Chromosome"/>
</dbReference>
<dbReference type="PATRIC" id="fig|1214242.5.peg.2719"/>
<protein>
    <submittedName>
        <fullName evidence="1">Uncharacterized protein</fullName>
    </submittedName>
</protein>
<organism evidence="1 2">
    <name type="scientific">Streptomyces collinus (strain DSM 40733 / Tue 365)</name>
    <dbReference type="NCBI Taxonomy" id="1214242"/>
    <lineage>
        <taxon>Bacteria</taxon>
        <taxon>Bacillati</taxon>
        <taxon>Actinomycetota</taxon>
        <taxon>Actinomycetes</taxon>
        <taxon>Kitasatosporales</taxon>
        <taxon>Streptomycetaceae</taxon>
        <taxon>Streptomyces</taxon>
    </lineage>
</organism>
<proteinExistence type="predicted"/>
<dbReference type="RefSeq" id="WP_020939948.1">
    <property type="nucleotide sequence ID" value="NC_021985.1"/>
</dbReference>
<name>S5V2N9_STRC3</name>
<evidence type="ECO:0000313" key="1">
    <source>
        <dbReference type="EMBL" id="AGS69474.1"/>
    </source>
</evidence>
<dbReference type="EMBL" id="CP006259">
    <property type="protein sequence ID" value="AGS69474.1"/>
    <property type="molecule type" value="Genomic_DNA"/>
</dbReference>
<gene>
    <name evidence="1" type="ORF">B446_13280</name>
</gene>
<evidence type="ECO:0000313" key="2">
    <source>
        <dbReference type="Proteomes" id="UP000015423"/>
    </source>
</evidence>
<dbReference type="InterPro" id="IPR045701">
    <property type="entry name" value="DUF6059"/>
</dbReference>
<dbReference type="KEGG" id="sci:B446_13280"/>
<reference evidence="2" key="1">
    <citation type="submission" date="2012-10" db="EMBL/GenBank/DDBJ databases">
        <title>The complete genome sequence of Streptomyces collinus Tu 365.</title>
        <authorList>
            <person name="Ruckert C."/>
            <person name="Szczepanowski R."/>
            <person name="Goesmann A."/>
            <person name="Pross E.K."/>
            <person name="Musiol E.M."/>
            <person name="Blin K."/>
            <person name="Wohlleben W."/>
            <person name="Puhler A."/>
            <person name="Weber T."/>
            <person name="Kalinowski J."/>
        </authorList>
    </citation>
    <scope>NUCLEOTIDE SEQUENCE [LARGE SCALE GENOMIC DNA]</scope>
    <source>
        <strain evidence="2">DSM 40733 / Tue 365</strain>
    </source>
</reference>
<reference evidence="1 2" key="2">
    <citation type="journal article" date="2013" name="J. Biotechnol.">
        <title>Complete genome sequence of the kirromycin producer Streptomyces collinus Tu 365 consisting of a linear chromosome and two linear plasmids.</title>
        <authorList>
            <person name="Ruckert C."/>
            <person name="Szczepanowski R."/>
            <person name="Albersmeier A."/>
            <person name="Goesmann A."/>
            <person name="Iftime D."/>
            <person name="Musiol E.M."/>
            <person name="Blin K."/>
            <person name="Wohlleben W."/>
            <person name="Puhler A."/>
            <person name="Kalinowski J."/>
            <person name="Weber T."/>
        </authorList>
    </citation>
    <scope>NUCLEOTIDE SEQUENCE [LARGE SCALE GENOMIC DNA]</scope>
    <source>
        <strain evidence="2">DSM 40733 / Tue 365</strain>
    </source>
</reference>
<accession>S5V2N9</accession>
<dbReference type="Pfam" id="PF19534">
    <property type="entry name" value="DUF6059"/>
    <property type="match status" value="1"/>
</dbReference>
<sequence length="97" mass="10991">MARWKRPGHWRRRLGRWLRPVGHALMVHGGVDLYLAAADSTGARLRGLDDGFRLMVAVDADGPPPGHPERLRPDLPLSEQEMNLLHDLLDGAPRFRR</sequence>
<dbReference type="HOGENOM" id="CLU_183097_0_0_11"/>